<dbReference type="Pfam" id="PF09286">
    <property type="entry name" value="Pro-kuma_activ"/>
    <property type="match status" value="1"/>
</dbReference>
<dbReference type="Gene3D" id="3.40.50.200">
    <property type="entry name" value="Peptidase S8/S53 domain"/>
    <property type="match status" value="1"/>
</dbReference>
<accession>A0A8H6X837</accession>
<dbReference type="InterPro" id="IPR030400">
    <property type="entry name" value="Sedolisin_dom"/>
</dbReference>
<name>A0A8H6X837_9AGAR</name>
<evidence type="ECO:0000313" key="12">
    <source>
        <dbReference type="Proteomes" id="UP000620124"/>
    </source>
</evidence>
<dbReference type="CDD" id="cd04056">
    <property type="entry name" value="Peptidases_S53"/>
    <property type="match status" value="1"/>
</dbReference>
<organism evidence="11 12">
    <name type="scientific">Mycena venus</name>
    <dbReference type="NCBI Taxonomy" id="2733690"/>
    <lineage>
        <taxon>Eukaryota</taxon>
        <taxon>Fungi</taxon>
        <taxon>Dikarya</taxon>
        <taxon>Basidiomycota</taxon>
        <taxon>Agaricomycotina</taxon>
        <taxon>Agaricomycetes</taxon>
        <taxon>Agaricomycetidae</taxon>
        <taxon>Agaricales</taxon>
        <taxon>Marasmiineae</taxon>
        <taxon>Mycenaceae</taxon>
        <taxon>Mycena</taxon>
    </lineage>
</organism>
<keyword evidence="9" id="KW-0732">Signal</keyword>
<evidence type="ECO:0000256" key="6">
    <source>
        <dbReference type="ARBA" id="ARBA00022837"/>
    </source>
</evidence>
<evidence type="ECO:0000256" key="9">
    <source>
        <dbReference type="SAM" id="SignalP"/>
    </source>
</evidence>
<feature type="active site" description="Charge relay system" evidence="8">
    <location>
        <position position="246"/>
    </location>
</feature>
<evidence type="ECO:0000256" key="2">
    <source>
        <dbReference type="ARBA" id="ARBA00022670"/>
    </source>
</evidence>
<feature type="active site" description="Charge relay system" evidence="8">
    <location>
        <position position="250"/>
    </location>
</feature>
<dbReference type="SUPFAM" id="SSF52743">
    <property type="entry name" value="Subtilisin-like"/>
    <property type="match status" value="1"/>
</dbReference>
<proteinExistence type="predicted"/>
<feature type="chain" id="PRO_5034138016" evidence="9">
    <location>
        <begin position="19"/>
        <end position="536"/>
    </location>
</feature>
<evidence type="ECO:0000313" key="11">
    <source>
        <dbReference type="EMBL" id="KAF7335731.1"/>
    </source>
</evidence>
<comment type="cofactor">
    <cofactor evidence="8">
        <name>Ca(2+)</name>
        <dbReference type="ChEBI" id="CHEBI:29108"/>
    </cofactor>
    <text evidence="8">Binds 1 Ca(2+) ion per subunit.</text>
</comment>
<evidence type="ECO:0000259" key="10">
    <source>
        <dbReference type="PROSITE" id="PS51695"/>
    </source>
</evidence>
<keyword evidence="4 8" id="KW-0378">Hydrolase</keyword>
<evidence type="ECO:0000256" key="4">
    <source>
        <dbReference type="ARBA" id="ARBA00022801"/>
    </source>
</evidence>
<evidence type="ECO:0000256" key="1">
    <source>
        <dbReference type="ARBA" id="ARBA00004239"/>
    </source>
</evidence>
<dbReference type="GO" id="GO:0005576">
    <property type="term" value="C:extracellular region"/>
    <property type="evidence" value="ECO:0007669"/>
    <property type="project" value="UniProtKB-SubCell"/>
</dbReference>
<dbReference type="PROSITE" id="PS51695">
    <property type="entry name" value="SEDOLISIN"/>
    <property type="match status" value="1"/>
</dbReference>
<reference evidence="11" key="1">
    <citation type="submission" date="2020-05" db="EMBL/GenBank/DDBJ databases">
        <title>Mycena genomes resolve the evolution of fungal bioluminescence.</title>
        <authorList>
            <person name="Tsai I.J."/>
        </authorList>
    </citation>
    <scope>NUCLEOTIDE SEQUENCE</scope>
    <source>
        <strain evidence="11">CCC161011</strain>
    </source>
</reference>
<dbReference type="OrthoDB" id="409122at2759"/>
<feature type="binding site" evidence="8">
    <location>
        <position position="515"/>
    </location>
    <ligand>
        <name>Ca(2+)</name>
        <dbReference type="ChEBI" id="CHEBI:29108"/>
    </ligand>
</feature>
<evidence type="ECO:0000256" key="7">
    <source>
        <dbReference type="ARBA" id="ARBA00023145"/>
    </source>
</evidence>
<dbReference type="InterPro" id="IPR050819">
    <property type="entry name" value="Tripeptidyl-peptidase_I"/>
</dbReference>
<dbReference type="PANTHER" id="PTHR14218:SF15">
    <property type="entry name" value="TRIPEPTIDYL-PEPTIDASE 1"/>
    <property type="match status" value="1"/>
</dbReference>
<dbReference type="InterPro" id="IPR036852">
    <property type="entry name" value="Peptidase_S8/S53_dom_sf"/>
</dbReference>
<dbReference type="PANTHER" id="PTHR14218">
    <property type="entry name" value="PROTEASE S8 TRIPEPTIDYL PEPTIDASE I CLN2"/>
    <property type="match status" value="1"/>
</dbReference>
<feature type="signal peptide" evidence="9">
    <location>
        <begin position="1"/>
        <end position="18"/>
    </location>
</feature>
<evidence type="ECO:0000256" key="8">
    <source>
        <dbReference type="PROSITE-ProRule" id="PRU01032"/>
    </source>
</evidence>
<dbReference type="Proteomes" id="UP000620124">
    <property type="component" value="Unassembled WGS sequence"/>
</dbReference>
<dbReference type="SUPFAM" id="SSF54897">
    <property type="entry name" value="Protease propeptides/inhibitors"/>
    <property type="match status" value="1"/>
</dbReference>
<comment type="subcellular location">
    <subcellularLocation>
        <location evidence="1">Secreted</location>
        <location evidence="1">Extracellular space</location>
    </subcellularLocation>
</comment>
<evidence type="ECO:0000256" key="5">
    <source>
        <dbReference type="ARBA" id="ARBA00022825"/>
    </source>
</evidence>
<feature type="binding site" evidence="8">
    <location>
        <position position="493"/>
    </location>
    <ligand>
        <name>Ca(2+)</name>
        <dbReference type="ChEBI" id="CHEBI:29108"/>
    </ligand>
</feature>
<gene>
    <name evidence="11" type="ORF">MVEN_02228700</name>
</gene>
<dbReference type="InterPro" id="IPR015366">
    <property type="entry name" value="S53_propep"/>
</dbReference>
<keyword evidence="2 8" id="KW-0645">Protease</keyword>
<keyword evidence="3 8" id="KW-0479">Metal-binding</keyword>
<evidence type="ECO:0000256" key="3">
    <source>
        <dbReference type="ARBA" id="ARBA00022723"/>
    </source>
</evidence>
<keyword evidence="12" id="KW-1185">Reference proteome</keyword>
<protein>
    <submittedName>
        <fullName evidence="11">Family S53 protease-like protein</fullName>
    </submittedName>
</protein>
<keyword evidence="7" id="KW-0865">Zymogen</keyword>
<sequence length="536" mass="56977">MAFRKFLAVLSIAIGVSGSSMVLHERRTAVPSGFVRQGAAPGNEMITLRVALTSNNVSGLEQKLKSIASPGSPDFRQWLSKDEVKAFVQPSSETVSAFNAFAFANGLTTTLASPHGDWVSITLPVAQANKLFAAQFDVFTHPSLEAPITRTLSVSLPSELVGHVDMLHPTTAFVTSDIFYGIPSTPATEQNNALLVTAYVNEWAKFTDIEKFLTLLRPDMAPNTTFTVLSIDDGTNPQGPLQAGDEANLDMQYTLGLATGVPIQFLSVGYPRTGLDFPQSLLDTITYLDGVADPPTVMTTSYGDVETSYGASAATKICNGYMALGARGISVIFASGDGGICGGHDFTPNDCPDNVFRPVFPASCPFVTSVGSTQGFGPEKAINFTGGGFSNFFPTADYQTDAVSKFLETIPTDFVGMFNRSGRGYPDVATQGWNFEMVWENDTWLDGGTSASAPTFASIIALINDRLISSGRPILGFLNPWLYSTASSTFTDVTIGHNSGLVRPASASGFDAAVGWDPLTGWGTPRFSDLLTAALA</sequence>
<feature type="binding site" evidence="8">
    <location>
        <position position="492"/>
    </location>
    <ligand>
        <name>Ca(2+)</name>
        <dbReference type="ChEBI" id="CHEBI:29108"/>
    </ligand>
</feature>
<feature type="domain" description="Peptidase S53" evidence="10">
    <location>
        <begin position="170"/>
        <end position="536"/>
    </location>
</feature>
<comment type="caution">
    <text evidence="11">The sequence shown here is derived from an EMBL/GenBank/DDBJ whole genome shotgun (WGS) entry which is preliminary data.</text>
</comment>
<dbReference type="GO" id="GO:0006508">
    <property type="term" value="P:proteolysis"/>
    <property type="evidence" value="ECO:0007669"/>
    <property type="project" value="UniProtKB-KW"/>
</dbReference>
<dbReference type="GO" id="GO:0046872">
    <property type="term" value="F:metal ion binding"/>
    <property type="evidence" value="ECO:0007669"/>
    <property type="project" value="UniProtKB-UniRule"/>
</dbReference>
<dbReference type="GO" id="GO:0008240">
    <property type="term" value="F:tripeptidyl-peptidase activity"/>
    <property type="evidence" value="ECO:0007669"/>
    <property type="project" value="TreeGrafter"/>
</dbReference>
<dbReference type="AlphaFoldDB" id="A0A8H6X837"/>
<dbReference type="CDD" id="cd11377">
    <property type="entry name" value="Pro-peptidase_S53"/>
    <property type="match status" value="1"/>
</dbReference>
<dbReference type="GO" id="GO:0004252">
    <property type="term" value="F:serine-type endopeptidase activity"/>
    <property type="evidence" value="ECO:0007669"/>
    <property type="project" value="UniProtKB-UniRule"/>
</dbReference>
<dbReference type="EMBL" id="JACAZI010000024">
    <property type="protein sequence ID" value="KAF7335731.1"/>
    <property type="molecule type" value="Genomic_DNA"/>
</dbReference>
<keyword evidence="6 8" id="KW-0106">Calcium</keyword>
<keyword evidence="5 8" id="KW-0720">Serine protease</keyword>
<feature type="active site" description="Charge relay system" evidence="8">
    <location>
        <position position="450"/>
    </location>
</feature>
<feature type="binding site" evidence="8">
    <location>
        <position position="517"/>
    </location>
    <ligand>
        <name>Ca(2+)</name>
        <dbReference type="ChEBI" id="CHEBI:29108"/>
    </ligand>
</feature>
<dbReference type="SMART" id="SM00944">
    <property type="entry name" value="Pro-kuma_activ"/>
    <property type="match status" value="1"/>
</dbReference>